<comment type="caution">
    <text evidence="1">The sequence shown here is derived from an EMBL/GenBank/DDBJ whole genome shotgun (WGS) entry which is preliminary data.</text>
</comment>
<gene>
    <name evidence="1" type="ORF">S01H1_64616</name>
</gene>
<accession>X0X1P4</accession>
<dbReference type="AlphaFoldDB" id="X0X1P4"/>
<organism evidence="1">
    <name type="scientific">marine sediment metagenome</name>
    <dbReference type="NCBI Taxonomy" id="412755"/>
    <lineage>
        <taxon>unclassified sequences</taxon>
        <taxon>metagenomes</taxon>
        <taxon>ecological metagenomes</taxon>
    </lineage>
</organism>
<name>X0X1P4_9ZZZZ</name>
<protein>
    <submittedName>
        <fullName evidence="1">Uncharacterized protein</fullName>
    </submittedName>
</protein>
<evidence type="ECO:0000313" key="1">
    <source>
        <dbReference type="EMBL" id="GAG30548.1"/>
    </source>
</evidence>
<proteinExistence type="predicted"/>
<reference evidence="1" key="1">
    <citation type="journal article" date="2014" name="Front. Microbiol.">
        <title>High frequency of phylogenetically diverse reductive dehalogenase-homologous genes in deep subseafloor sedimentary metagenomes.</title>
        <authorList>
            <person name="Kawai M."/>
            <person name="Futagami T."/>
            <person name="Toyoda A."/>
            <person name="Takaki Y."/>
            <person name="Nishi S."/>
            <person name="Hori S."/>
            <person name="Arai W."/>
            <person name="Tsubouchi T."/>
            <person name="Morono Y."/>
            <person name="Uchiyama I."/>
            <person name="Ito T."/>
            <person name="Fujiyama A."/>
            <person name="Inagaki F."/>
            <person name="Takami H."/>
        </authorList>
    </citation>
    <scope>NUCLEOTIDE SEQUENCE</scope>
    <source>
        <strain evidence="1">Expedition CK06-06</strain>
    </source>
</reference>
<sequence>MAYDHSKFMKNWWKARLCHGCKSLHVGRKVDHNHCDLAPSDDLKQDRVNGREQHKCWSFEEKI</sequence>
<dbReference type="EMBL" id="BARS01042596">
    <property type="protein sequence ID" value="GAG30548.1"/>
    <property type="molecule type" value="Genomic_DNA"/>
</dbReference>